<dbReference type="Gene3D" id="3.30.540.10">
    <property type="entry name" value="Fructose-1,6-Bisphosphatase, subunit A, domain 1"/>
    <property type="match status" value="1"/>
</dbReference>
<dbReference type="InterPro" id="IPR020550">
    <property type="entry name" value="Inositol_monophosphatase_CS"/>
</dbReference>
<proteinExistence type="predicted"/>
<dbReference type="PANTHER" id="PTHR20854:SF4">
    <property type="entry name" value="INOSITOL-1-MONOPHOSPHATASE-RELATED"/>
    <property type="match status" value="1"/>
</dbReference>
<evidence type="ECO:0000256" key="2">
    <source>
        <dbReference type="ARBA" id="ARBA00013106"/>
    </source>
</evidence>
<dbReference type="PANTHER" id="PTHR20854">
    <property type="entry name" value="INOSITOL MONOPHOSPHATASE"/>
    <property type="match status" value="1"/>
</dbReference>
<evidence type="ECO:0000256" key="4">
    <source>
        <dbReference type="ARBA" id="ARBA00022801"/>
    </source>
</evidence>
<dbReference type="EMBL" id="JADCLJ010000020">
    <property type="protein sequence ID" value="MBE4908882.1"/>
    <property type="molecule type" value="Genomic_DNA"/>
</dbReference>
<evidence type="ECO:0000256" key="5">
    <source>
        <dbReference type="ARBA" id="ARBA00022842"/>
    </source>
</evidence>
<organism evidence="6 7">
    <name type="scientific">Litchfieldia luteola</name>
    <dbReference type="NCBI Taxonomy" id="682179"/>
    <lineage>
        <taxon>Bacteria</taxon>
        <taxon>Bacillati</taxon>
        <taxon>Bacillota</taxon>
        <taxon>Bacilli</taxon>
        <taxon>Bacillales</taxon>
        <taxon>Bacillaceae</taxon>
        <taxon>Litchfieldia</taxon>
    </lineage>
</organism>
<dbReference type="PROSITE" id="PS00630">
    <property type="entry name" value="IMP_2"/>
    <property type="match status" value="1"/>
</dbReference>
<dbReference type="Proteomes" id="UP001516662">
    <property type="component" value="Unassembled WGS sequence"/>
</dbReference>
<evidence type="ECO:0000313" key="6">
    <source>
        <dbReference type="EMBL" id="MBE4908882.1"/>
    </source>
</evidence>
<dbReference type="Gene3D" id="3.40.190.80">
    <property type="match status" value="1"/>
</dbReference>
<dbReference type="EC" id="3.1.3.25" evidence="2"/>
<keyword evidence="7" id="KW-1185">Reference proteome</keyword>
<dbReference type="CDD" id="cd01637">
    <property type="entry name" value="IMPase_like"/>
    <property type="match status" value="1"/>
</dbReference>
<evidence type="ECO:0000256" key="1">
    <source>
        <dbReference type="ARBA" id="ARBA00001033"/>
    </source>
</evidence>
<dbReference type="PROSITE" id="PS00629">
    <property type="entry name" value="IMP_1"/>
    <property type="match status" value="1"/>
</dbReference>
<evidence type="ECO:0000256" key="3">
    <source>
        <dbReference type="ARBA" id="ARBA00022723"/>
    </source>
</evidence>
<name>A0ABR9QK63_9BACI</name>
<protein>
    <recommendedName>
        <fullName evidence="2">inositol-phosphate phosphatase</fullName>
        <ecNumber evidence="2">3.1.3.25</ecNumber>
    </recommendedName>
</protein>
<gene>
    <name evidence="6" type="ORF">IMZ08_12510</name>
</gene>
<sequence length="263" mass="29506">MGDLNEMYRNGVKWTREAGKRIRDSFQTKLTIHTKSNADDLVTNIDRETEQFFIQHIKASYPTHKIMGEEGFGDKLESLQGFVWIIDPIDGTMNFIHQQRNFAISVALYEDGVGKFGMVYDVVHDELYHAIRGNGAFLNDDPIPELPFVELNKAILGINATWVTDNKRIDSSILAPLVKSVRGTRSYGAATLEFVYVVTGRLDAYISMRLSPWDFAAGAILIEEVGGIVTTLDGNSLNFLGENTILVTNKSLHKTIVEDYVLK</sequence>
<reference evidence="6 7" key="1">
    <citation type="submission" date="2020-10" db="EMBL/GenBank/DDBJ databases">
        <title>Bacillus sp. HD4P25, an endophyte from a halophyte.</title>
        <authorList>
            <person name="Sun J.-Q."/>
        </authorList>
    </citation>
    <scope>NUCLEOTIDE SEQUENCE [LARGE SCALE GENOMIC DNA]</scope>
    <source>
        <strain evidence="6 7">YIM 93174</strain>
    </source>
</reference>
<dbReference type="InterPro" id="IPR000760">
    <property type="entry name" value="Inositol_monophosphatase-like"/>
</dbReference>
<dbReference type="SUPFAM" id="SSF56655">
    <property type="entry name" value="Carbohydrate phosphatase"/>
    <property type="match status" value="1"/>
</dbReference>
<dbReference type="PRINTS" id="PR00377">
    <property type="entry name" value="IMPHPHTASES"/>
</dbReference>
<dbReference type="RefSeq" id="WP_193536943.1">
    <property type="nucleotide sequence ID" value="NZ_JADCLJ010000020.1"/>
</dbReference>
<comment type="caution">
    <text evidence="6">The sequence shown here is derived from an EMBL/GenBank/DDBJ whole genome shotgun (WGS) entry which is preliminary data.</text>
</comment>
<accession>A0ABR9QK63</accession>
<keyword evidence="5" id="KW-0460">Magnesium</keyword>
<comment type="catalytic activity">
    <reaction evidence="1">
        <text>a myo-inositol phosphate + H2O = myo-inositol + phosphate</text>
        <dbReference type="Rhea" id="RHEA:24056"/>
        <dbReference type="ChEBI" id="CHEBI:15377"/>
        <dbReference type="ChEBI" id="CHEBI:17268"/>
        <dbReference type="ChEBI" id="CHEBI:43474"/>
        <dbReference type="ChEBI" id="CHEBI:84139"/>
        <dbReference type="EC" id="3.1.3.25"/>
    </reaction>
</comment>
<dbReference type="Pfam" id="PF00459">
    <property type="entry name" value="Inositol_P"/>
    <property type="match status" value="1"/>
</dbReference>
<evidence type="ECO:0000313" key="7">
    <source>
        <dbReference type="Proteomes" id="UP001516662"/>
    </source>
</evidence>
<dbReference type="InterPro" id="IPR020583">
    <property type="entry name" value="Inositol_monoP_metal-BS"/>
</dbReference>
<keyword evidence="3" id="KW-0479">Metal-binding</keyword>
<keyword evidence="4" id="KW-0378">Hydrolase</keyword>